<name>A0A6C0AVH4_9ZZZZ</name>
<dbReference type="InterPro" id="IPR014724">
    <property type="entry name" value="RNA_pol_RPB2_OB-fold"/>
</dbReference>
<dbReference type="Gene3D" id="2.40.50.150">
    <property type="match status" value="1"/>
</dbReference>
<dbReference type="CDD" id="cd00653">
    <property type="entry name" value="RNA_pol_B_RPB2"/>
    <property type="match status" value="1"/>
</dbReference>
<dbReference type="PANTHER" id="PTHR20856">
    <property type="entry name" value="DNA-DIRECTED RNA POLYMERASE I SUBUNIT 2"/>
    <property type="match status" value="1"/>
</dbReference>
<reference evidence="15" key="1">
    <citation type="journal article" date="2020" name="Nature">
        <title>Giant virus diversity and host interactions through global metagenomics.</title>
        <authorList>
            <person name="Schulz F."/>
            <person name="Roux S."/>
            <person name="Paez-Espino D."/>
            <person name="Jungbluth S."/>
            <person name="Walsh D.A."/>
            <person name="Denef V.J."/>
            <person name="McMahon K.D."/>
            <person name="Konstantinidis K.T."/>
            <person name="Eloe-Fadrosh E.A."/>
            <person name="Kyrpides N.C."/>
            <person name="Woyke T."/>
        </authorList>
    </citation>
    <scope>NUCLEOTIDE SEQUENCE</scope>
    <source>
        <strain evidence="15">GVMAG-S-ERX555961-36</strain>
    </source>
</reference>
<dbReference type="GO" id="GO:0032549">
    <property type="term" value="F:ribonucleoside binding"/>
    <property type="evidence" value="ECO:0007669"/>
    <property type="project" value="InterPro"/>
</dbReference>
<dbReference type="Pfam" id="PF04560">
    <property type="entry name" value="RNA_pol_Rpb2_7"/>
    <property type="match status" value="1"/>
</dbReference>
<dbReference type="Pfam" id="PF04565">
    <property type="entry name" value="RNA_pol_Rpb2_3"/>
    <property type="match status" value="1"/>
</dbReference>
<protein>
    <recommendedName>
        <fullName evidence="2">DNA-directed RNA polymerase</fullName>
        <ecNumber evidence="2">2.7.7.6</ecNumber>
    </recommendedName>
</protein>
<feature type="domain" description="RNA polymerase beta subunit protrusion" evidence="12">
    <location>
        <begin position="5"/>
        <end position="378"/>
    </location>
</feature>
<evidence type="ECO:0000256" key="1">
    <source>
        <dbReference type="ARBA" id="ARBA00006835"/>
    </source>
</evidence>
<dbReference type="Pfam" id="PF00562">
    <property type="entry name" value="RNA_pol_Rpb2_6"/>
    <property type="match status" value="1"/>
</dbReference>
<accession>A0A6C0AVH4</accession>
<evidence type="ECO:0000256" key="3">
    <source>
        <dbReference type="ARBA" id="ARBA00022478"/>
    </source>
</evidence>
<dbReference type="Gene3D" id="2.40.270.10">
    <property type="entry name" value="DNA-directed RNA polymerase, subunit 2, domain 6"/>
    <property type="match status" value="1"/>
</dbReference>
<dbReference type="EC" id="2.7.7.6" evidence="2"/>
<dbReference type="Gene3D" id="3.90.1100.10">
    <property type="match status" value="2"/>
</dbReference>
<evidence type="ECO:0000256" key="2">
    <source>
        <dbReference type="ARBA" id="ARBA00012418"/>
    </source>
</evidence>
<dbReference type="SUPFAM" id="SSF64484">
    <property type="entry name" value="beta and beta-prime subunits of DNA dependent RNA-polymerase"/>
    <property type="match status" value="1"/>
</dbReference>
<dbReference type="GO" id="GO:0006351">
    <property type="term" value="P:DNA-templated transcription"/>
    <property type="evidence" value="ECO:0007669"/>
    <property type="project" value="InterPro"/>
</dbReference>
<dbReference type="GO" id="GO:0046872">
    <property type="term" value="F:metal ion binding"/>
    <property type="evidence" value="ECO:0007669"/>
    <property type="project" value="UniProtKB-KW"/>
</dbReference>
<evidence type="ECO:0000256" key="6">
    <source>
        <dbReference type="ARBA" id="ARBA00022723"/>
    </source>
</evidence>
<dbReference type="EMBL" id="MN738763">
    <property type="protein sequence ID" value="QHS83762.1"/>
    <property type="molecule type" value="Genomic_DNA"/>
</dbReference>
<evidence type="ECO:0000313" key="15">
    <source>
        <dbReference type="EMBL" id="QHS83762.1"/>
    </source>
</evidence>
<feature type="domain" description="RNA polymerase Rpb2" evidence="10">
    <location>
        <begin position="1033"/>
        <end position="1117"/>
    </location>
</feature>
<dbReference type="InterPro" id="IPR007120">
    <property type="entry name" value="DNA-dir_RNAP_su2_dom"/>
</dbReference>
<organism evidence="15">
    <name type="scientific">viral metagenome</name>
    <dbReference type="NCBI Taxonomy" id="1070528"/>
    <lineage>
        <taxon>unclassified sequences</taxon>
        <taxon>metagenomes</taxon>
        <taxon>organismal metagenomes</taxon>
    </lineage>
</organism>
<dbReference type="GO" id="GO:0000428">
    <property type="term" value="C:DNA-directed RNA polymerase complex"/>
    <property type="evidence" value="ECO:0007669"/>
    <property type="project" value="UniProtKB-KW"/>
</dbReference>
<feature type="domain" description="DNA-directed RNA polymerase subunit 2 hybrid-binding" evidence="9">
    <location>
        <begin position="658"/>
        <end position="1031"/>
    </location>
</feature>
<evidence type="ECO:0000259" key="10">
    <source>
        <dbReference type="Pfam" id="PF04560"/>
    </source>
</evidence>
<keyword evidence="4" id="KW-0808">Transferase</keyword>
<dbReference type="InterPro" id="IPR015712">
    <property type="entry name" value="DNA-dir_RNA_pol_su2"/>
</dbReference>
<keyword evidence="8" id="KW-0804">Transcription</keyword>
<dbReference type="GO" id="GO:0003677">
    <property type="term" value="F:DNA binding"/>
    <property type="evidence" value="ECO:0007669"/>
    <property type="project" value="InterPro"/>
</dbReference>
<evidence type="ECO:0000259" key="13">
    <source>
        <dbReference type="Pfam" id="PF04565"/>
    </source>
</evidence>
<proteinExistence type="inferred from homology"/>
<evidence type="ECO:0000256" key="7">
    <source>
        <dbReference type="ARBA" id="ARBA00022833"/>
    </source>
</evidence>
<keyword evidence="7" id="KW-0862">Zinc</keyword>
<dbReference type="AlphaFoldDB" id="A0A6C0AVH4"/>
<comment type="similarity">
    <text evidence="1">Belongs to the RNA polymerase beta chain family.</text>
</comment>
<evidence type="ECO:0000256" key="4">
    <source>
        <dbReference type="ARBA" id="ARBA00022679"/>
    </source>
</evidence>
<dbReference type="Pfam" id="PF04563">
    <property type="entry name" value="RNA_pol_Rpb2_1"/>
    <property type="match status" value="1"/>
</dbReference>
<feature type="domain" description="RNA polymerase Rpb2" evidence="14">
    <location>
        <begin position="534"/>
        <end position="594"/>
    </location>
</feature>
<dbReference type="InterPro" id="IPR007644">
    <property type="entry name" value="RNA_pol_bsu_protrusion"/>
</dbReference>
<evidence type="ECO:0000256" key="8">
    <source>
        <dbReference type="ARBA" id="ARBA00023163"/>
    </source>
</evidence>
<dbReference type="Pfam" id="PF04566">
    <property type="entry name" value="RNA_pol_Rpb2_4"/>
    <property type="match status" value="1"/>
</dbReference>
<feature type="domain" description="RNA polymerase Rpb2" evidence="11">
    <location>
        <begin position="159"/>
        <end position="346"/>
    </location>
</feature>
<dbReference type="Pfam" id="PF04561">
    <property type="entry name" value="RNA_pol_Rpb2_2"/>
    <property type="match status" value="1"/>
</dbReference>
<keyword evidence="5" id="KW-0548">Nucleotidyltransferase</keyword>
<dbReference type="GO" id="GO:0003899">
    <property type="term" value="F:DNA-directed RNA polymerase activity"/>
    <property type="evidence" value="ECO:0007669"/>
    <property type="project" value="UniProtKB-EC"/>
</dbReference>
<dbReference type="Gene3D" id="3.90.1800.10">
    <property type="entry name" value="RNA polymerase alpha subunit dimerisation domain"/>
    <property type="match status" value="1"/>
</dbReference>
<dbReference type="InterPro" id="IPR007646">
    <property type="entry name" value="RNA_pol_Rpb2_4"/>
</dbReference>
<dbReference type="InterPro" id="IPR007641">
    <property type="entry name" value="RNA_pol_Rpb2_7"/>
</dbReference>
<evidence type="ECO:0000259" key="14">
    <source>
        <dbReference type="Pfam" id="PF04566"/>
    </source>
</evidence>
<evidence type="ECO:0000256" key="5">
    <source>
        <dbReference type="ARBA" id="ARBA00022695"/>
    </source>
</evidence>
<keyword evidence="6" id="KW-0479">Metal-binding</keyword>
<keyword evidence="3" id="KW-0240">DNA-directed RNA polymerase</keyword>
<evidence type="ECO:0000259" key="11">
    <source>
        <dbReference type="Pfam" id="PF04561"/>
    </source>
</evidence>
<dbReference type="InterPro" id="IPR037033">
    <property type="entry name" value="DNA-dir_RNAP_su2_hyb_sf"/>
</dbReference>
<evidence type="ECO:0000259" key="12">
    <source>
        <dbReference type="Pfam" id="PF04563"/>
    </source>
</evidence>
<dbReference type="InterPro" id="IPR007642">
    <property type="entry name" value="RNA_pol_Rpb2_2"/>
</dbReference>
<sequence>MVKLLTRHNTTSFNNFINKDLYRIVNEVINPVRVLKNKDGKDYKTKVFFHVGGKTGKKIRYIAPKMTPMEARLNGHTYNGILEVEIEIIVSHGDGDAITTSEVLKLVNIPTMLHSEYCILNNMSEIELSNVGESQHERGGYFIINGAEKIVLSQEDSAKNLIYTHVDNVKNSLVASINSAFASAMPERFDLIFNRDNNTINARIPYLKSEIPLILLFKALGVETEKEILQIICGVNPGQIGELLFEQLLPSIKDVNEIYTQEIALRALSILTKWPATKIEDNRWKGNLLYILNRRFLPHIVSSDDYIQNLNKKSYFLGYMTRNLLLTQLGFIKISDRDSLVYKSVRLPGKIMNDMFREFYEEYLIKVKGKTDRLIELDKTPKNELTAGYIMNLILENSQDLFDNSELMSNINRSFMGKWGKTPSSPRNEGVLQTYLRHTFMEAMSHLRRVHLHLNDGPNTMEQRRLHNSQWGYFCPVETPDGSSIGQHKHFAQTCTVTEELSSDDLIKWIKNDKKFNDLSNSYNVLYTKNVFNIFVNGNWIGTHNDVLKFIKSFRKKRLDLNDMDIHWSFSLGWNIKHSEVRILTTGGRLIRPLRLKNRKILDKKIELLGCDPDVLLKNGCEYIDPNEADHLLIGWGSEDSCTHFEISKTASLGLTALTLPFIEHNPIARNLYACQQSRASVSVYASNFNNRMDQKASLLHYGQCPIVHTGIVKKLNDNKAPYGINVLVAIGACSGYNQEDAIIINKSALEKGLFTSSYYSTHSIKEESGSFNNKSGKKSGVGNVVIINPKNAKKEIVRMNKSWDYSMLDENGIIKENVLIQKNTVLIGAYMINTKGDWVDKSIIAKNAHDNEYVERVYLSNKFPRTGKVLTREVRFPIVGDKFASRAAQKATIGIIVPSQDMPYTKDGLCPDIIFNPHSFPSRMTIGYLLEMLCGNIGLYDGKLIEVNNFNGIEYPHEILMKLLKKGKHDPNSEYKLYSGITGKVVCNDACMGPIFYQRLKQMVADKIYARGIDGPKDGITKQPLGGRSRGGGLKVGEMERDGLLAHGMSSFVKEVYCEKSSIYEMTIDENTGKIVPYNPEKGIICDGNPKKVSVPYPFKLLMQELYSMGISTRISTQ</sequence>
<dbReference type="InterPro" id="IPR007645">
    <property type="entry name" value="RNA_pol_Rpb2_3"/>
</dbReference>
<evidence type="ECO:0000259" key="9">
    <source>
        <dbReference type="Pfam" id="PF00562"/>
    </source>
</evidence>
<feature type="domain" description="RNA polymerase Rpb2" evidence="13">
    <location>
        <begin position="437"/>
        <end position="497"/>
    </location>
</feature>